<comment type="similarity">
    <text evidence="2">Belongs to the Tdpoz family.</text>
</comment>
<dbReference type="Proteomes" id="UP000324897">
    <property type="component" value="Unassembled WGS sequence"/>
</dbReference>
<evidence type="ECO:0000313" key="7">
    <source>
        <dbReference type="Proteomes" id="UP000324897"/>
    </source>
</evidence>
<evidence type="ECO:0000313" key="6">
    <source>
        <dbReference type="EMBL" id="TVU42636.1"/>
    </source>
</evidence>
<feature type="non-terminal residue" evidence="6">
    <location>
        <position position="1"/>
    </location>
</feature>
<dbReference type="Pfam" id="PF22486">
    <property type="entry name" value="MATH_2"/>
    <property type="match status" value="1"/>
</dbReference>
<organism evidence="6 7">
    <name type="scientific">Eragrostis curvula</name>
    <name type="common">weeping love grass</name>
    <dbReference type="NCBI Taxonomy" id="38414"/>
    <lineage>
        <taxon>Eukaryota</taxon>
        <taxon>Viridiplantae</taxon>
        <taxon>Streptophyta</taxon>
        <taxon>Embryophyta</taxon>
        <taxon>Tracheophyta</taxon>
        <taxon>Spermatophyta</taxon>
        <taxon>Magnoliopsida</taxon>
        <taxon>Liliopsida</taxon>
        <taxon>Poales</taxon>
        <taxon>Poaceae</taxon>
        <taxon>PACMAD clade</taxon>
        <taxon>Chloridoideae</taxon>
        <taxon>Eragrostideae</taxon>
        <taxon>Eragrostidinae</taxon>
        <taxon>Eragrostis</taxon>
    </lineage>
</organism>
<comment type="pathway">
    <text evidence="1">Protein modification; protein ubiquitination.</text>
</comment>
<dbReference type="InterPro" id="IPR045005">
    <property type="entry name" value="BPM1-6"/>
</dbReference>
<dbReference type="Gene3D" id="1.25.40.420">
    <property type="match status" value="2"/>
</dbReference>
<dbReference type="GO" id="GO:0016567">
    <property type="term" value="P:protein ubiquitination"/>
    <property type="evidence" value="ECO:0007669"/>
    <property type="project" value="InterPro"/>
</dbReference>
<feature type="region of interest" description="Disordered" evidence="3">
    <location>
        <begin position="386"/>
        <end position="432"/>
    </location>
</feature>
<dbReference type="InterPro" id="IPR056423">
    <property type="entry name" value="BACK_BPM_SPOP"/>
</dbReference>
<dbReference type="InterPro" id="IPR008974">
    <property type="entry name" value="TRAF-like"/>
</dbReference>
<name>A0A5J9W3Y5_9POAL</name>
<feature type="domain" description="BTB" evidence="4">
    <location>
        <begin position="607"/>
        <end position="668"/>
    </location>
</feature>
<dbReference type="Gene3D" id="3.30.710.10">
    <property type="entry name" value="Potassium Channel Kv1.1, Chain A"/>
    <property type="match status" value="2"/>
</dbReference>
<dbReference type="InterPro" id="IPR002083">
    <property type="entry name" value="MATH/TRAF_dom"/>
</dbReference>
<dbReference type="PANTHER" id="PTHR26379:SF433">
    <property type="entry name" value="OS08G0226800 PROTEIN"/>
    <property type="match status" value="1"/>
</dbReference>
<dbReference type="Pfam" id="PF00651">
    <property type="entry name" value="BTB"/>
    <property type="match status" value="2"/>
</dbReference>
<proteinExistence type="inferred from homology"/>
<evidence type="ECO:0000259" key="5">
    <source>
        <dbReference type="PROSITE" id="PS50144"/>
    </source>
</evidence>
<dbReference type="EMBL" id="RWGY01000005">
    <property type="protein sequence ID" value="TVU42636.1"/>
    <property type="molecule type" value="Genomic_DNA"/>
</dbReference>
<feature type="domain" description="BTB" evidence="4">
    <location>
        <begin position="134"/>
        <end position="201"/>
    </location>
</feature>
<sequence length="782" mass="85554">MRHQLSRLPPLLPPPHLPCLLSTLHFSFPEAEKASIALLPSEDAVEPGDGTAPHVFGSLDGTGVAPSHPAFIERSKLETQSAGYIVDDCLTIECHLTVAGDAKVSKTNGGFEIEVQPSGLPEHFGNLLFDTETADVVFVVEGETLLAHKLVLAARSPVFKAEFHGQMKERTEQSVTVEDVKPDVFKALLYFAYTDTVPASEWDGLDDGVYIETVRHVLVAADRYAMDRLKLVCASILLDYLDVENVATTLALADQSNCPNLRDVCIELMASTDQMDIVVATQAYADLKRNHPSILVDVLERPSNLFVSLQLRLQKITANTVAAAEEITAKHSSAEDPDQMLGAHTSPAPGPTTHQLSRLPPLLPPPHLPCLLSSARFPSLRRLPSLSLLPPPPPPRKQFLPPPPSVPPLPAATSRSLPRERGRMPSDQETTVSRCTIKKAQGTHAFEIVDYTLQKGIGVGNFVRSGTFTVGGYDWAIRFYPDGFTDYTKGRAAVYLELMNEDAEVRALYDLRLVNQASGSKESISSETVPTALGSSNGGTTPALIERSNLELESAGYIVDDCLTIECHLTVVGSAKVSKANGGLGIEVPPSELSENFGKLLFDEETADVVFIVEGEIFPAHKLVLAARSPVFKAEFHGQMKERTEQCVTVEDVKPDVFKALLYFAYTDLMPEWGDLSDDEYIETVRHLLVAADRYAMDRLKLLCASILLDYLDADNVATTLALADQSNCPSLRDVCIEFMASTDQMDTVVATQGYADLKRNHPSILVDVLERTSKFRKTYMD</sequence>
<evidence type="ECO:0000256" key="1">
    <source>
        <dbReference type="ARBA" id="ARBA00004906"/>
    </source>
</evidence>
<dbReference type="Gene3D" id="2.60.210.10">
    <property type="entry name" value="Apoptosis, Tumor Necrosis Factor Receptor Associated Protein 2, Chain A"/>
    <property type="match status" value="2"/>
</dbReference>
<feature type="region of interest" description="Disordered" evidence="3">
    <location>
        <begin position="330"/>
        <end position="361"/>
    </location>
</feature>
<reference evidence="6 7" key="1">
    <citation type="journal article" date="2019" name="Sci. Rep.">
        <title>A high-quality genome of Eragrostis curvula grass provides insights into Poaceae evolution and supports new strategies to enhance forage quality.</title>
        <authorList>
            <person name="Carballo J."/>
            <person name="Santos B.A.C.M."/>
            <person name="Zappacosta D."/>
            <person name="Garbus I."/>
            <person name="Selva J.P."/>
            <person name="Gallo C.A."/>
            <person name="Diaz A."/>
            <person name="Albertini E."/>
            <person name="Caccamo M."/>
            <person name="Echenique V."/>
        </authorList>
    </citation>
    <scope>NUCLEOTIDE SEQUENCE [LARGE SCALE GENOMIC DNA]</scope>
    <source>
        <strain evidence="7">cv. Victoria</strain>
        <tissue evidence="6">Leaf</tissue>
    </source>
</reference>
<dbReference type="CDD" id="cd00121">
    <property type="entry name" value="MATH"/>
    <property type="match status" value="2"/>
</dbReference>
<dbReference type="SUPFAM" id="SSF49599">
    <property type="entry name" value="TRAF domain-like"/>
    <property type="match status" value="2"/>
</dbReference>
<dbReference type="OrthoDB" id="9997739at2759"/>
<accession>A0A5J9W3Y5</accession>
<evidence type="ECO:0000256" key="2">
    <source>
        <dbReference type="ARBA" id="ARBA00010846"/>
    </source>
</evidence>
<dbReference type="Gramene" id="TVU42636">
    <property type="protein sequence ID" value="TVU42636"/>
    <property type="gene ID" value="EJB05_09055"/>
</dbReference>
<dbReference type="Pfam" id="PF24570">
    <property type="entry name" value="BACK_BPM_SPOP"/>
    <property type="match status" value="2"/>
</dbReference>
<dbReference type="InterPro" id="IPR011333">
    <property type="entry name" value="SKP1/BTB/POZ_sf"/>
</dbReference>
<feature type="compositionally biased region" description="Pro residues" evidence="3">
    <location>
        <begin position="389"/>
        <end position="410"/>
    </location>
</feature>
<dbReference type="SMART" id="SM00225">
    <property type="entry name" value="BTB"/>
    <property type="match status" value="2"/>
</dbReference>
<comment type="caution">
    <text evidence="6">The sequence shown here is derived from an EMBL/GenBank/DDBJ whole genome shotgun (WGS) entry which is preliminary data.</text>
</comment>
<gene>
    <name evidence="6" type="ORF">EJB05_09055</name>
</gene>
<dbReference type="CDD" id="cd18280">
    <property type="entry name" value="BTB_POZ_BPM_plant"/>
    <property type="match status" value="1"/>
</dbReference>
<dbReference type="PANTHER" id="PTHR26379">
    <property type="entry name" value="BTB/POZ AND MATH DOMAIN-CONTAINING PROTEIN 1"/>
    <property type="match status" value="1"/>
</dbReference>
<evidence type="ECO:0000256" key="3">
    <source>
        <dbReference type="SAM" id="MobiDB-lite"/>
    </source>
</evidence>
<feature type="compositionally biased region" description="Basic and acidic residues" evidence="3">
    <location>
        <begin position="417"/>
        <end position="426"/>
    </location>
</feature>
<keyword evidence="7" id="KW-1185">Reference proteome</keyword>
<dbReference type="PROSITE" id="PS50097">
    <property type="entry name" value="BTB"/>
    <property type="match status" value="2"/>
</dbReference>
<dbReference type="AlphaFoldDB" id="A0A5J9W3Y5"/>
<feature type="domain" description="MATH" evidence="5">
    <location>
        <begin position="441"/>
        <end position="569"/>
    </location>
</feature>
<evidence type="ECO:0008006" key="8">
    <source>
        <dbReference type="Google" id="ProtNLM"/>
    </source>
</evidence>
<dbReference type="InterPro" id="IPR000210">
    <property type="entry name" value="BTB/POZ_dom"/>
</dbReference>
<dbReference type="PROSITE" id="PS50144">
    <property type="entry name" value="MATH"/>
    <property type="match status" value="1"/>
</dbReference>
<protein>
    <recommendedName>
        <fullName evidence="8">BTB domain-containing protein</fullName>
    </recommendedName>
</protein>
<dbReference type="SUPFAM" id="SSF54695">
    <property type="entry name" value="POZ domain"/>
    <property type="match status" value="2"/>
</dbReference>
<evidence type="ECO:0000259" key="4">
    <source>
        <dbReference type="PROSITE" id="PS50097"/>
    </source>
</evidence>